<accession>A0A090RRV4</accession>
<dbReference type="PANTHER" id="PTHR43300">
    <property type="entry name" value="ACETYLTRANSFERASE"/>
    <property type="match status" value="1"/>
</dbReference>
<protein>
    <submittedName>
        <fullName evidence="5">Chloramphenicol acetyltransferase</fullName>
        <ecNumber evidence="5">2.3.1.28</ecNumber>
    </submittedName>
</protein>
<dbReference type="InterPro" id="IPR011004">
    <property type="entry name" value="Trimer_LpxA-like_sf"/>
</dbReference>
<dbReference type="AlphaFoldDB" id="A0A090RRV4"/>
<comment type="similarity">
    <text evidence="1">Belongs to the transferase hexapeptide repeat family.</text>
</comment>
<dbReference type="SUPFAM" id="SSF51161">
    <property type="entry name" value="Trimeric LpxA-like enzymes"/>
    <property type="match status" value="1"/>
</dbReference>
<dbReference type="OrthoDB" id="9815592at2"/>
<keyword evidence="2 5" id="KW-0808">Transferase</keyword>
<evidence type="ECO:0000256" key="4">
    <source>
        <dbReference type="ARBA" id="ARBA00023315"/>
    </source>
</evidence>
<dbReference type="Proteomes" id="UP000029228">
    <property type="component" value="Unassembled WGS sequence"/>
</dbReference>
<dbReference type="GO" id="GO:0008811">
    <property type="term" value="F:chloramphenicol O-acetyltransferase activity"/>
    <property type="evidence" value="ECO:0007669"/>
    <property type="project" value="UniProtKB-EC"/>
</dbReference>
<dbReference type="STRING" id="990268.JCM19235_5847"/>
<dbReference type="CDD" id="cd03349">
    <property type="entry name" value="LbH_XAT"/>
    <property type="match status" value="1"/>
</dbReference>
<dbReference type="PROSITE" id="PS00101">
    <property type="entry name" value="HEXAPEP_TRANSFERASES"/>
    <property type="match status" value="1"/>
</dbReference>
<evidence type="ECO:0000313" key="6">
    <source>
        <dbReference type="Proteomes" id="UP000029228"/>
    </source>
</evidence>
<dbReference type="InterPro" id="IPR001451">
    <property type="entry name" value="Hexapep"/>
</dbReference>
<dbReference type="EMBL" id="BBMR01000001">
    <property type="protein sequence ID" value="GAL17298.1"/>
    <property type="molecule type" value="Genomic_DNA"/>
</dbReference>
<dbReference type="PANTHER" id="PTHR43300:SF11">
    <property type="entry name" value="ACETYLTRANSFERASE RV3034C-RELATED"/>
    <property type="match status" value="1"/>
</dbReference>
<dbReference type="Pfam" id="PF00132">
    <property type="entry name" value="Hexapep"/>
    <property type="match status" value="1"/>
</dbReference>
<gene>
    <name evidence="5" type="ORF">JCM19235_5847</name>
</gene>
<comment type="caution">
    <text evidence="5">The sequence shown here is derived from an EMBL/GenBank/DDBJ whole genome shotgun (WGS) entry which is preliminary data.</text>
</comment>
<dbReference type="Gene3D" id="2.160.10.10">
    <property type="entry name" value="Hexapeptide repeat proteins"/>
    <property type="match status" value="1"/>
</dbReference>
<keyword evidence="4 5" id="KW-0012">Acyltransferase</keyword>
<dbReference type="InterPro" id="IPR018357">
    <property type="entry name" value="Hexapep_transf_CS"/>
</dbReference>
<evidence type="ECO:0000313" key="5">
    <source>
        <dbReference type="EMBL" id="GAL17298.1"/>
    </source>
</evidence>
<dbReference type="EC" id="2.3.1.28" evidence="5"/>
<evidence type="ECO:0000256" key="3">
    <source>
        <dbReference type="ARBA" id="ARBA00022737"/>
    </source>
</evidence>
<dbReference type="InterPro" id="IPR050179">
    <property type="entry name" value="Trans_hexapeptide_repeat"/>
</dbReference>
<evidence type="ECO:0000256" key="2">
    <source>
        <dbReference type="ARBA" id="ARBA00022679"/>
    </source>
</evidence>
<keyword evidence="3" id="KW-0677">Repeat</keyword>
<reference evidence="5 6" key="1">
    <citation type="submission" date="2014-09" db="EMBL/GenBank/DDBJ databases">
        <title>Vibrio maritimus JCM 19235. (C45) whole genome shotgun sequence.</title>
        <authorList>
            <person name="Sawabe T."/>
            <person name="Meirelles P."/>
            <person name="Nakanishi M."/>
            <person name="Sayaka M."/>
            <person name="Hattori M."/>
            <person name="Ohkuma M."/>
        </authorList>
    </citation>
    <scope>NUCLEOTIDE SEQUENCE [LARGE SCALE GENOMIC DNA]</scope>
    <source>
        <strain evidence="6">JCM19235</strain>
    </source>
</reference>
<proteinExistence type="inferred from homology"/>
<organism evidence="5 6">
    <name type="scientific">Vibrio maritimus</name>
    <dbReference type="NCBI Taxonomy" id="990268"/>
    <lineage>
        <taxon>Bacteria</taxon>
        <taxon>Pseudomonadati</taxon>
        <taxon>Pseudomonadota</taxon>
        <taxon>Gammaproteobacteria</taxon>
        <taxon>Vibrionales</taxon>
        <taxon>Vibrionaceae</taxon>
        <taxon>Vibrio</taxon>
    </lineage>
</organism>
<evidence type="ECO:0000256" key="1">
    <source>
        <dbReference type="ARBA" id="ARBA00007274"/>
    </source>
</evidence>
<sequence>MDSNRLFPIKDFKNTVFLKPLIEDSNVTNVHAGEYSYYSDFEDPTQFLTKNVLYNFGISGSSLHIGKFCAFANGVKFVMPDANHATSGITTFPFAVFGEKWGGVLPLSDYPFKQYKDTTIGNDVWLGYDVTVMPGVSIGHGSIVGAKSVVSSDIPPYSVAVGNPAKVVKARFTQEEQAILLDLAWWDWDIAHIEQAMPTLVKGDIKALLTFAQNNGLTS</sequence>
<keyword evidence="6" id="KW-1185">Reference proteome</keyword>
<name>A0A090RRV4_9VIBR</name>